<organism evidence="9 10">
    <name type="scientific">Ottowia flava</name>
    <dbReference type="NCBI Taxonomy" id="2675430"/>
    <lineage>
        <taxon>Bacteria</taxon>
        <taxon>Pseudomonadati</taxon>
        <taxon>Pseudomonadota</taxon>
        <taxon>Betaproteobacteria</taxon>
        <taxon>Burkholderiales</taxon>
        <taxon>Comamonadaceae</taxon>
        <taxon>Ottowia</taxon>
    </lineage>
</organism>
<dbReference type="InterPro" id="IPR035476">
    <property type="entry name" value="SIS_PGI_1"/>
</dbReference>
<dbReference type="Gene3D" id="1.10.1390.10">
    <property type="match status" value="1"/>
</dbReference>
<dbReference type="Gene3D" id="3.40.50.10490">
    <property type="entry name" value="Glucose-6-phosphate isomerase like protein, domain 1"/>
    <property type="match status" value="2"/>
</dbReference>
<comment type="function">
    <text evidence="7">Catalyzes the reversible isomerization of glucose-6-phosphate to fructose-6-phosphate.</text>
</comment>
<comment type="pathway">
    <text evidence="1 7 8">Carbohydrate degradation; glycolysis; D-glyceraldehyde 3-phosphate and glycerone phosphate from D-glucose: step 2/4.</text>
</comment>
<keyword evidence="4 7" id="KW-0324">Glycolysis</keyword>
<dbReference type="InterPro" id="IPR046348">
    <property type="entry name" value="SIS_dom_sf"/>
</dbReference>
<dbReference type="Pfam" id="PF00342">
    <property type="entry name" value="PGI"/>
    <property type="match status" value="1"/>
</dbReference>
<evidence type="ECO:0000313" key="9">
    <source>
        <dbReference type="EMBL" id="MFD1711662.1"/>
    </source>
</evidence>
<dbReference type="PANTHER" id="PTHR11469">
    <property type="entry name" value="GLUCOSE-6-PHOSPHATE ISOMERASE"/>
    <property type="match status" value="1"/>
</dbReference>
<dbReference type="CDD" id="cd05016">
    <property type="entry name" value="SIS_PGI_2"/>
    <property type="match status" value="1"/>
</dbReference>
<sequence length="531" mass="56964">MKAPMAPAGWQTRPRADEAPSWPALATHAVRAFGGGADSFDLRRAFADQGDRAAKFSFEAPQLWADLSKNLIDDTAQRLLTQLAEECGLAAHRDALFAGAPINVSEDRAVSHVEWRNPALALEQSAQPAIQSIAQWRATMLMLADAVRADAAVTDVVNIGIGGSDLGPRMVVQALHAAGATSGPRVHFVANMDGHELAALLPRLQPAHTLFLVASKSFGTAETMRNALSARDWFLANGGQDVARHFVALSANAAAARDFGIEHCLTFDEGVGGRYSLWSPVGLSIAIAAGRQGFEELLAGAHAMDQHFVQTPLARNLPVQLALLDLWYRNHLHFASRCVVPYVHGLRALPAYLQQLEMESNGKRVDLQGRALRVASAASTWGQVGSNGQHAFFQALHQGSDVVPVEFVLTAQAAHDLPEHHRKLLANALAQARALMMGQEGDAPERHFPGNRPSTVLLLPDQSPRSIGALLALYEHRTFALGSLWGLNSFDQWGVELGKRHAGEIEAALADGNPEALDASTAALVGRLRGA</sequence>
<comment type="catalytic activity">
    <reaction evidence="6 7 8">
        <text>alpha-D-glucose 6-phosphate = beta-D-fructose 6-phosphate</text>
        <dbReference type="Rhea" id="RHEA:11816"/>
        <dbReference type="ChEBI" id="CHEBI:57634"/>
        <dbReference type="ChEBI" id="CHEBI:58225"/>
        <dbReference type="EC" id="5.3.1.9"/>
    </reaction>
</comment>
<dbReference type="RefSeq" id="WP_255507682.1">
    <property type="nucleotide sequence ID" value="NZ_JBHUEJ010000031.1"/>
</dbReference>
<keyword evidence="10" id="KW-1185">Reference proteome</keyword>
<dbReference type="EC" id="5.3.1.9" evidence="7"/>
<dbReference type="InterPro" id="IPR018189">
    <property type="entry name" value="Phosphoglucose_isomerase_CS"/>
</dbReference>
<comment type="pathway">
    <text evidence="7">Carbohydrate biosynthesis; gluconeogenesis.</text>
</comment>
<keyword evidence="3 7" id="KW-0312">Gluconeogenesis</keyword>
<name>A0ABW4KUC0_9BURK</name>
<dbReference type="InterPro" id="IPR023096">
    <property type="entry name" value="G6P_Isomerase_C"/>
</dbReference>
<evidence type="ECO:0000256" key="3">
    <source>
        <dbReference type="ARBA" id="ARBA00022432"/>
    </source>
</evidence>
<feature type="active site" description="Proton donor" evidence="7">
    <location>
        <position position="359"/>
    </location>
</feature>
<dbReference type="GO" id="GO:0004347">
    <property type="term" value="F:glucose-6-phosphate isomerase activity"/>
    <property type="evidence" value="ECO:0007669"/>
    <property type="project" value="UniProtKB-EC"/>
</dbReference>
<dbReference type="Proteomes" id="UP001597304">
    <property type="component" value="Unassembled WGS sequence"/>
</dbReference>
<keyword evidence="7" id="KW-0963">Cytoplasm</keyword>
<dbReference type="PRINTS" id="PR00662">
    <property type="entry name" value="G6PISOMERASE"/>
</dbReference>
<dbReference type="NCBIfam" id="NF001211">
    <property type="entry name" value="PRK00179.1"/>
    <property type="match status" value="1"/>
</dbReference>
<evidence type="ECO:0000256" key="4">
    <source>
        <dbReference type="ARBA" id="ARBA00023152"/>
    </source>
</evidence>
<reference evidence="10" key="1">
    <citation type="journal article" date="2019" name="Int. J. Syst. Evol. Microbiol.">
        <title>The Global Catalogue of Microorganisms (GCM) 10K type strain sequencing project: providing services to taxonomists for standard genome sequencing and annotation.</title>
        <authorList>
            <consortium name="The Broad Institute Genomics Platform"/>
            <consortium name="The Broad Institute Genome Sequencing Center for Infectious Disease"/>
            <person name="Wu L."/>
            <person name="Ma J."/>
        </authorList>
    </citation>
    <scope>NUCLEOTIDE SEQUENCE [LARGE SCALE GENOMIC DNA]</scope>
    <source>
        <strain evidence="10">LMG 29247</strain>
    </source>
</reference>
<dbReference type="PROSITE" id="PS00765">
    <property type="entry name" value="P_GLUCOSE_ISOMERASE_1"/>
    <property type="match status" value="1"/>
</dbReference>
<gene>
    <name evidence="7 9" type="primary">pgi</name>
    <name evidence="9" type="ORF">ACFSF0_13670</name>
</gene>
<dbReference type="PROSITE" id="PS00174">
    <property type="entry name" value="P_GLUCOSE_ISOMERASE_2"/>
    <property type="match status" value="1"/>
</dbReference>
<dbReference type="InterPro" id="IPR001672">
    <property type="entry name" value="G6P_Isomerase"/>
</dbReference>
<evidence type="ECO:0000256" key="8">
    <source>
        <dbReference type="RuleBase" id="RU000612"/>
    </source>
</evidence>
<comment type="caution">
    <text evidence="9">The sequence shown here is derived from an EMBL/GenBank/DDBJ whole genome shotgun (WGS) entry which is preliminary data.</text>
</comment>
<evidence type="ECO:0000256" key="2">
    <source>
        <dbReference type="ARBA" id="ARBA00006604"/>
    </source>
</evidence>
<protein>
    <recommendedName>
        <fullName evidence="7">Glucose-6-phosphate isomerase</fullName>
        <shortName evidence="7">GPI</shortName>
        <ecNumber evidence="7">5.3.1.9</ecNumber>
    </recommendedName>
    <alternativeName>
        <fullName evidence="7">Phosphoglucose isomerase</fullName>
        <shortName evidence="7">PGI</shortName>
    </alternativeName>
    <alternativeName>
        <fullName evidence="7">Phosphohexose isomerase</fullName>
        <shortName evidence="7">PHI</shortName>
    </alternativeName>
</protein>
<accession>A0ABW4KUC0</accession>
<comment type="similarity">
    <text evidence="2 7 8">Belongs to the GPI family.</text>
</comment>
<dbReference type="SUPFAM" id="SSF53697">
    <property type="entry name" value="SIS domain"/>
    <property type="match status" value="1"/>
</dbReference>
<keyword evidence="5 7" id="KW-0413">Isomerase</keyword>
<evidence type="ECO:0000313" key="10">
    <source>
        <dbReference type="Proteomes" id="UP001597304"/>
    </source>
</evidence>
<dbReference type="CDD" id="cd05015">
    <property type="entry name" value="SIS_PGI_1"/>
    <property type="match status" value="1"/>
</dbReference>
<dbReference type="PANTHER" id="PTHR11469:SF1">
    <property type="entry name" value="GLUCOSE-6-PHOSPHATE ISOMERASE"/>
    <property type="match status" value="1"/>
</dbReference>
<dbReference type="EMBL" id="JBHUEJ010000031">
    <property type="protein sequence ID" value="MFD1711662.1"/>
    <property type="molecule type" value="Genomic_DNA"/>
</dbReference>
<evidence type="ECO:0000256" key="5">
    <source>
        <dbReference type="ARBA" id="ARBA00023235"/>
    </source>
</evidence>
<evidence type="ECO:0000256" key="6">
    <source>
        <dbReference type="ARBA" id="ARBA00029321"/>
    </source>
</evidence>
<feature type="active site" evidence="7">
    <location>
        <position position="499"/>
    </location>
</feature>
<evidence type="ECO:0000256" key="1">
    <source>
        <dbReference type="ARBA" id="ARBA00004926"/>
    </source>
</evidence>
<dbReference type="InterPro" id="IPR035482">
    <property type="entry name" value="SIS_PGI_2"/>
</dbReference>
<proteinExistence type="inferred from homology"/>
<comment type="subcellular location">
    <subcellularLocation>
        <location evidence="7">Cytoplasm</location>
    </subcellularLocation>
</comment>
<feature type="active site" evidence="7">
    <location>
        <position position="390"/>
    </location>
</feature>
<dbReference type="HAMAP" id="MF_00473">
    <property type="entry name" value="G6P_isomerase"/>
    <property type="match status" value="1"/>
</dbReference>
<evidence type="ECO:0000256" key="7">
    <source>
        <dbReference type="HAMAP-Rule" id="MF_00473"/>
    </source>
</evidence>
<dbReference type="PROSITE" id="PS51463">
    <property type="entry name" value="P_GLUCOSE_ISOMERASE_3"/>
    <property type="match status" value="1"/>
</dbReference>